<proteinExistence type="predicted"/>
<evidence type="ECO:0000313" key="3">
    <source>
        <dbReference type="Proteomes" id="UP000886861"/>
    </source>
</evidence>
<protein>
    <submittedName>
        <fullName evidence="2">Uncharacterized protein</fullName>
    </submittedName>
</protein>
<keyword evidence="1" id="KW-0175">Coiled coil</keyword>
<feature type="coiled-coil region" evidence="1">
    <location>
        <begin position="173"/>
        <end position="224"/>
    </location>
</feature>
<comment type="caution">
    <text evidence="2">The sequence shown here is derived from an EMBL/GenBank/DDBJ whole genome shotgun (WGS) entry which is preliminary data.</text>
</comment>
<sequence>MWAWKDAETLALFKLVEDFKNMAKPLKEAFFAYAMQTNRKPDSVRNYYYKTLKEIELNKKNRLKINLKVHKINRPEAFSKEEEKAVFEKIQKLLSEGCSLRNACLKVAGGDIKKMLRYQNKFRSLEKKIEPCKVVRMPSKKGKLTDSEINSLFMGLVKLIKKCAEEQAEEKALFEAETANEALRRTVVELSAKQKELDNLKKNFEILKNEKLLLKEELNGLRSQTASLFSRKLKGEKLSSLKSFMNKLDKISSVENEIK</sequence>
<evidence type="ECO:0000256" key="1">
    <source>
        <dbReference type="SAM" id="Coils"/>
    </source>
</evidence>
<dbReference type="Proteomes" id="UP000886861">
    <property type="component" value="Unassembled WGS sequence"/>
</dbReference>
<organism evidence="2 3">
    <name type="scientific">Candidatus Caccopulliclostridium gallistercoris</name>
    <dbReference type="NCBI Taxonomy" id="2840719"/>
    <lineage>
        <taxon>Bacteria</taxon>
        <taxon>Bacillati</taxon>
        <taxon>Bacillota</taxon>
        <taxon>Clostridia</taxon>
        <taxon>Candidatus Caccopulliclostridium</taxon>
    </lineage>
</organism>
<name>A0A9D1SY98_9FIRM</name>
<dbReference type="AlphaFoldDB" id="A0A9D1SY98"/>
<evidence type="ECO:0000313" key="2">
    <source>
        <dbReference type="EMBL" id="HIV01478.1"/>
    </source>
</evidence>
<reference evidence="2" key="1">
    <citation type="submission" date="2020-10" db="EMBL/GenBank/DDBJ databases">
        <authorList>
            <person name="Gilroy R."/>
        </authorList>
    </citation>
    <scope>NUCLEOTIDE SEQUENCE</scope>
    <source>
        <strain evidence="2">CHK186-9395</strain>
    </source>
</reference>
<reference evidence="2" key="2">
    <citation type="journal article" date="2021" name="PeerJ">
        <title>Extensive microbial diversity within the chicken gut microbiome revealed by metagenomics and culture.</title>
        <authorList>
            <person name="Gilroy R."/>
            <person name="Ravi A."/>
            <person name="Getino M."/>
            <person name="Pursley I."/>
            <person name="Horton D.L."/>
            <person name="Alikhan N.F."/>
            <person name="Baker D."/>
            <person name="Gharbi K."/>
            <person name="Hall N."/>
            <person name="Watson M."/>
            <person name="Adriaenssens E.M."/>
            <person name="Foster-Nyarko E."/>
            <person name="Jarju S."/>
            <person name="Secka A."/>
            <person name="Antonio M."/>
            <person name="Oren A."/>
            <person name="Chaudhuri R.R."/>
            <person name="La Ragione R."/>
            <person name="Hildebrand F."/>
            <person name="Pallen M.J."/>
        </authorList>
    </citation>
    <scope>NUCLEOTIDE SEQUENCE</scope>
    <source>
        <strain evidence="2">CHK186-9395</strain>
    </source>
</reference>
<accession>A0A9D1SY98</accession>
<dbReference type="EMBL" id="DVOJ01000010">
    <property type="protein sequence ID" value="HIV01478.1"/>
    <property type="molecule type" value="Genomic_DNA"/>
</dbReference>
<gene>
    <name evidence="2" type="ORF">IAA62_02875</name>
</gene>